<sequence>MSTKAPWRNARHIEKRTIEQEPKHTGSDKHDQEQLPNRGRILPGNVQRGLRTAAACKRQKGEKTTAQIGSMFETTGSPCRHRRAHV</sequence>
<dbReference type="EMBL" id="LPUY01000012">
    <property type="protein sequence ID" value="KUP94651.1"/>
    <property type="molecule type" value="Genomic_DNA"/>
</dbReference>
<feature type="region of interest" description="Disordered" evidence="1">
    <location>
        <begin position="1"/>
        <end position="48"/>
    </location>
</feature>
<accession>A0A132C206</accession>
<reference evidence="2 3" key="1">
    <citation type="submission" date="2015-12" db="EMBL/GenBank/DDBJ databases">
        <title>Genome sequence of the marine Rhodobacteraceae strain O3.65, Candidatus Tritonibacter horizontis.</title>
        <authorList>
            <person name="Poehlein A."/>
            <person name="Giebel H.A."/>
            <person name="Voget S."/>
            <person name="Brinkhoff T."/>
        </authorList>
    </citation>
    <scope>NUCLEOTIDE SEQUENCE [LARGE SCALE GENOMIC DNA]</scope>
    <source>
        <strain evidence="2 3">O3.65</strain>
    </source>
</reference>
<evidence type="ECO:0000313" key="3">
    <source>
        <dbReference type="Proteomes" id="UP000068382"/>
    </source>
</evidence>
<organism evidence="2 3">
    <name type="scientific">Tritonibacter horizontis</name>
    <dbReference type="NCBI Taxonomy" id="1768241"/>
    <lineage>
        <taxon>Bacteria</taxon>
        <taxon>Pseudomonadati</taxon>
        <taxon>Pseudomonadota</taxon>
        <taxon>Alphaproteobacteria</taxon>
        <taxon>Rhodobacterales</taxon>
        <taxon>Paracoccaceae</taxon>
        <taxon>Tritonibacter</taxon>
    </lineage>
</organism>
<evidence type="ECO:0000256" key="1">
    <source>
        <dbReference type="SAM" id="MobiDB-lite"/>
    </source>
</evidence>
<protein>
    <submittedName>
        <fullName evidence="2">Uncharacterized protein</fullName>
    </submittedName>
</protein>
<feature type="compositionally biased region" description="Basic and acidic residues" evidence="1">
    <location>
        <begin position="11"/>
        <end position="33"/>
    </location>
</feature>
<comment type="caution">
    <text evidence="2">The sequence shown here is derived from an EMBL/GenBank/DDBJ whole genome shotgun (WGS) entry which is preliminary data.</text>
</comment>
<dbReference type="AlphaFoldDB" id="A0A132C206"/>
<gene>
    <name evidence="2" type="ORF">TRIHO_05770</name>
</gene>
<keyword evidence="3" id="KW-1185">Reference proteome</keyword>
<dbReference type="Proteomes" id="UP000068382">
    <property type="component" value="Unassembled WGS sequence"/>
</dbReference>
<name>A0A132C206_9RHOB</name>
<proteinExistence type="predicted"/>
<evidence type="ECO:0000313" key="2">
    <source>
        <dbReference type="EMBL" id="KUP94651.1"/>
    </source>
</evidence>